<dbReference type="SUPFAM" id="SSF81343">
    <property type="entry name" value="Fumarate reductase respiratory complex transmembrane subunits"/>
    <property type="match status" value="1"/>
</dbReference>
<evidence type="ECO:0000313" key="2">
    <source>
        <dbReference type="EMBL" id="QSQ23191.1"/>
    </source>
</evidence>
<dbReference type="Gene3D" id="1.20.1300.10">
    <property type="entry name" value="Fumarate reductase/succinate dehydrogenase, transmembrane subunit"/>
    <property type="match status" value="1"/>
</dbReference>
<evidence type="ECO:0000313" key="3">
    <source>
        <dbReference type="Proteomes" id="UP000662747"/>
    </source>
</evidence>
<sequence>MNVATAPSLDGLPSTVTRRLSRTLPALAALAYPVLIWSGPALGPIFLVISMGVPVIGLLIAHRLDHRLHPRSRWIAFAVVGTPPLYSLLGGWLDFQRAVPFKGLHVWLVLWLVSACIAFWERPSHRPSEGAQPAQGRLAFAHGVSAVLVTCFAAAHLVNHVGALWGGERHTAIMHTLRLVYRHPLIEAVLLGSITFQMLSGLILLRRKLPYTVSWLDSLQAASALYLAMFFLSHVSAVLRARLLRHVDTGWAWASEGLLTDPWSARLAPYYFLAVVALGVHGAAGIRRVMLHHGQPTQRAERTFLVVVAGAVALSAAIMTGLIRG</sequence>
<accession>A0ABX7P0L1</accession>
<dbReference type="Proteomes" id="UP000662747">
    <property type="component" value="Chromosome"/>
</dbReference>
<evidence type="ECO:0000256" key="1">
    <source>
        <dbReference type="SAM" id="Phobius"/>
    </source>
</evidence>
<keyword evidence="1" id="KW-0812">Transmembrane</keyword>
<keyword evidence="3" id="KW-1185">Reference proteome</keyword>
<proteinExistence type="predicted"/>
<feature type="transmembrane region" description="Helical" evidence="1">
    <location>
        <begin position="263"/>
        <end position="284"/>
    </location>
</feature>
<feature type="transmembrane region" description="Helical" evidence="1">
    <location>
        <begin position="104"/>
        <end position="120"/>
    </location>
</feature>
<dbReference type="RefSeq" id="WP_206724766.1">
    <property type="nucleotide sequence ID" value="NZ_CP071090.1"/>
</dbReference>
<feature type="transmembrane region" description="Helical" evidence="1">
    <location>
        <begin position="185"/>
        <end position="205"/>
    </location>
</feature>
<organism evidence="2 3">
    <name type="scientific">Pyxidicoccus parkwayensis</name>
    <dbReference type="NCBI Taxonomy" id="2813578"/>
    <lineage>
        <taxon>Bacteria</taxon>
        <taxon>Pseudomonadati</taxon>
        <taxon>Myxococcota</taxon>
        <taxon>Myxococcia</taxon>
        <taxon>Myxococcales</taxon>
        <taxon>Cystobacterineae</taxon>
        <taxon>Myxococcaceae</taxon>
        <taxon>Pyxidicoccus</taxon>
    </lineage>
</organism>
<feature type="transmembrane region" description="Helical" evidence="1">
    <location>
        <begin position="74"/>
        <end position="92"/>
    </location>
</feature>
<gene>
    <name evidence="2" type="ORF">JY651_50320</name>
</gene>
<dbReference type="EMBL" id="CP071090">
    <property type="protein sequence ID" value="QSQ23191.1"/>
    <property type="molecule type" value="Genomic_DNA"/>
</dbReference>
<name>A0ABX7P0L1_9BACT</name>
<feature type="transmembrane region" description="Helical" evidence="1">
    <location>
        <begin position="225"/>
        <end position="243"/>
    </location>
</feature>
<keyword evidence="1" id="KW-1133">Transmembrane helix</keyword>
<protein>
    <submittedName>
        <fullName evidence="2">Uncharacterized protein</fullName>
    </submittedName>
</protein>
<reference evidence="2 3" key="1">
    <citation type="submission" date="2021-02" db="EMBL/GenBank/DDBJ databases">
        <title>De Novo genome assembly of isolated myxobacteria.</title>
        <authorList>
            <person name="Stevens D.C."/>
        </authorList>
    </citation>
    <scope>NUCLEOTIDE SEQUENCE [LARGE SCALE GENOMIC DNA]</scope>
    <source>
        <strain evidence="3">SCPEA02</strain>
    </source>
</reference>
<keyword evidence="1" id="KW-0472">Membrane</keyword>
<feature type="transmembrane region" description="Helical" evidence="1">
    <location>
        <begin position="304"/>
        <end position="323"/>
    </location>
</feature>
<feature type="transmembrane region" description="Helical" evidence="1">
    <location>
        <begin position="41"/>
        <end position="62"/>
    </location>
</feature>
<feature type="transmembrane region" description="Helical" evidence="1">
    <location>
        <begin position="140"/>
        <end position="165"/>
    </location>
</feature>
<dbReference type="InterPro" id="IPR034804">
    <property type="entry name" value="SQR/QFR_C/D"/>
</dbReference>